<dbReference type="InterPro" id="IPR057811">
    <property type="entry name" value="RBD_ZCCHC3_2nd"/>
</dbReference>
<dbReference type="Proteomes" id="UP001152622">
    <property type="component" value="Chromosome 14"/>
</dbReference>
<feature type="domain" description="CCHC-type" evidence="3">
    <location>
        <begin position="71"/>
        <end position="87"/>
    </location>
</feature>
<keyword evidence="1" id="KW-0479">Metal-binding</keyword>
<feature type="compositionally biased region" description="Basic residues" evidence="2">
    <location>
        <begin position="200"/>
        <end position="210"/>
    </location>
</feature>
<keyword evidence="1" id="KW-0862">Zinc</keyword>
<evidence type="ECO:0000313" key="4">
    <source>
        <dbReference type="EMBL" id="KAJ8342118.1"/>
    </source>
</evidence>
<reference evidence="4" key="1">
    <citation type="journal article" date="2023" name="Science">
        <title>Genome structures resolve the early diversification of teleost fishes.</title>
        <authorList>
            <person name="Parey E."/>
            <person name="Louis A."/>
            <person name="Montfort J."/>
            <person name="Bouchez O."/>
            <person name="Roques C."/>
            <person name="Iampietro C."/>
            <person name="Lluch J."/>
            <person name="Castinel A."/>
            <person name="Donnadieu C."/>
            <person name="Desvignes T."/>
            <person name="Floi Bucao C."/>
            <person name="Jouanno E."/>
            <person name="Wen M."/>
            <person name="Mejri S."/>
            <person name="Dirks R."/>
            <person name="Jansen H."/>
            <person name="Henkel C."/>
            <person name="Chen W.J."/>
            <person name="Zahm M."/>
            <person name="Cabau C."/>
            <person name="Klopp C."/>
            <person name="Thompson A.W."/>
            <person name="Robinson-Rechavi M."/>
            <person name="Braasch I."/>
            <person name="Lecointre G."/>
            <person name="Bobe J."/>
            <person name="Postlethwait J.H."/>
            <person name="Berthelot C."/>
            <person name="Roest Crollius H."/>
            <person name="Guiguen Y."/>
        </authorList>
    </citation>
    <scope>NUCLEOTIDE SEQUENCE</scope>
    <source>
        <strain evidence="4">WJC10195</strain>
    </source>
</reference>
<gene>
    <name evidence="4" type="ORF">SKAU_G00320460</name>
</gene>
<keyword evidence="5" id="KW-1185">Reference proteome</keyword>
<dbReference type="PANTHER" id="PTHR22639:SF3">
    <property type="entry name" value="ZINC FINGER CCHC DOMAIN-CONTAINING PROTEIN 3"/>
    <property type="match status" value="1"/>
</dbReference>
<dbReference type="SUPFAM" id="SSF57756">
    <property type="entry name" value="Retrovirus zinc finger-like domains"/>
    <property type="match status" value="1"/>
</dbReference>
<accession>A0A9Q1IHK2</accession>
<evidence type="ECO:0000256" key="2">
    <source>
        <dbReference type="SAM" id="MobiDB-lite"/>
    </source>
</evidence>
<dbReference type="InterPro" id="IPR036875">
    <property type="entry name" value="Znf_CCHC_sf"/>
</dbReference>
<protein>
    <recommendedName>
        <fullName evidence="3">CCHC-type domain-containing protein</fullName>
    </recommendedName>
</protein>
<dbReference type="Pfam" id="PF23058">
    <property type="entry name" value="RBD_ZCCHC3_2nd"/>
    <property type="match status" value="1"/>
</dbReference>
<feature type="region of interest" description="Disordered" evidence="2">
    <location>
        <begin position="150"/>
        <end position="226"/>
    </location>
</feature>
<dbReference type="AlphaFoldDB" id="A0A9Q1IHK2"/>
<dbReference type="GO" id="GO:0003690">
    <property type="term" value="F:double-stranded DNA binding"/>
    <property type="evidence" value="ECO:0007669"/>
    <property type="project" value="InterPro"/>
</dbReference>
<dbReference type="EMBL" id="JAINUF010000014">
    <property type="protein sequence ID" value="KAJ8342118.1"/>
    <property type="molecule type" value="Genomic_DNA"/>
</dbReference>
<dbReference type="Gene3D" id="4.10.60.10">
    <property type="entry name" value="Zinc finger, CCHC-type"/>
    <property type="match status" value="1"/>
</dbReference>
<organism evidence="4 5">
    <name type="scientific">Synaphobranchus kaupii</name>
    <name type="common">Kaup's arrowtooth eel</name>
    <dbReference type="NCBI Taxonomy" id="118154"/>
    <lineage>
        <taxon>Eukaryota</taxon>
        <taxon>Metazoa</taxon>
        <taxon>Chordata</taxon>
        <taxon>Craniata</taxon>
        <taxon>Vertebrata</taxon>
        <taxon>Euteleostomi</taxon>
        <taxon>Actinopterygii</taxon>
        <taxon>Neopterygii</taxon>
        <taxon>Teleostei</taxon>
        <taxon>Anguilliformes</taxon>
        <taxon>Synaphobranchidae</taxon>
        <taxon>Synaphobranchus</taxon>
    </lineage>
</organism>
<name>A0A9Q1IHK2_SYNKA</name>
<feature type="region of interest" description="Disordered" evidence="2">
    <location>
        <begin position="238"/>
        <end position="270"/>
    </location>
</feature>
<dbReference type="GO" id="GO:0008270">
    <property type="term" value="F:zinc ion binding"/>
    <property type="evidence" value="ECO:0007669"/>
    <property type="project" value="UniProtKB-KW"/>
</dbReference>
<proteinExistence type="predicted"/>
<evidence type="ECO:0000256" key="1">
    <source>
        <dbReference type="PROSITE-ProRule" id="PRU00047"/>
    </source>
</evidence>
<dbReference type="PANTHER" id="PTHR22639">
    <property type="entry name" value="GAG-RELATED PROTEIN"/>
    <property type="match status" value="1"/>
</dbReference>
<sequence length="297" mass="33024">MINDALDIWTGKRQFRVVLKEDLEGYDGYLHPPASFTIGADRGYLIYAGQPRFCRKCNRHGHTAETCTLQRCRNCEDLGHATKDCTEPKRCSICGSENHLYRRCPKTALSYASAVRRDKMAAGREAPLPPLRDIELVVEELAQEMRACGKDCEEPGGQKTDPAPVSSKQNSWADCVENQTPSDSAGEKIKLTSEWTTPTGRKKRTRKRKFISSSNSPAPHTAADANPFGLLLQDLTAEEESGTSDMETVPDPKKETVAPPPPSSVQRQLRLTAQRCPCFATKRSIRRRLNGKAFSTI</sequence>
<evidence type="ECO:0000313" key="5">
    <source>
        <dbReference type="Proteomes" id="UP001152622"/>
    </source>
</evidence>
<comment type="caution">
    <text evidence="4">The sequence shown here is derived from an EMBL/GenBank/DDBJ whole genome shotgun (WGS) entry which is preliminary data.</text>
</comment>
<dbReference type="OrthoDB" id="8952792at2759"/>
<dbReference type="InterPro" id="IPR001878">
    <property type="entry name" value="Znf_CCHC"/>
</dbReference>
<dbReference type="GO" id="GO:0003723">
    <property type="term" value="F:RNA binding"/>
    <property type="evidence" value="ECO:0007669"/>
    <property type="project" value="InterPro"/>
</dbReference>
<dbReference type="GO" id="GO:0002218">
    <property type="term" value="P:activation of innate immune response"/>
    <property type="evidence" value="ECO:0007669"/>
    <property type="project" value="InterPro"/>
</dbReference>
<dbReference type="InterPro" id="IPR042509">
    <property type="entry name" value="ZCCHC3"/>
</dbReference>
<feature type="compositionally biased region" description="Polar residues" evidence="2">
    <location>
        <begin position="166"/>
        <end position="183"/>
    </location>
</feature>
<keyword evidence="1" id="KW-0863">Zinc-finger</keyword>
<dbReference type="SMART" id="SM00343">
    <property type="entry name" value="ZnF_C2HC"/>
    <property type="match status" value="3"/>
</dbReference>
<evidence type="ECO:0000259" key="3">
    <source>
        <dbReference type="PROSITE" id="PS50158"/>
    </source>
</evidence>
<dbReference type="PROSITE" id="PS50158">
    <property type="entry name" value="ZF_CCHC"/>
    <property type="match status" value="1"/>
</dbReference>